<keyword evidence="3" id="KW-0378">Hydrolase</keyword>
<evidence type="ECO:0000313" key="4">
    <source>
        <dbReference type="Proteomes" id="UP001597365"/>
    </source>
</evidence>
<dbReference type="SUPFAM" id="SSF52266">
    <property type="entry name" value="SGNH hydrolase"/>
    <property type="match status" value="1"/>
</dbReference>
<proteinExistence type="predicted"/>
<feature type="compositionally biased region" description="Gly residues" evidence="1">
    <location>
        <begin position="45"/>
        <end position="58"/>
    </location>
</feature>
<dbReference type="EMBL" id="JBHUFU010000001">
    <property type="protein sequence ID" value="MFD1828244.1"/>
    <property type="molecule type" value="Genomic_DNA"/>
</dbReference>
<dbReference type="CDD" id="cd01832">
    <property type="entry name" value="SGNH_hydrolase_like_1"/>
    <property type="match status" value="1"/>
</dbReference>
<keyword evidence="2" id="KW-0812">Transmembrane</keyword>
<gene>
    <name evidence="3" type="ORF">ACFSJS_01020</name>
</gene>
<dbReference type="InterPro" id="IPR038885">
    <property type="entry name" value="PLB1"/>
</dbReference>
<keyword evidence="2" id="KW-0472">Membrane</keyword>
<accession>A0ABW4PD74</accession>
<dbReference type="RefSeq" id="WP_380895625.1">
    <property type="nucleotide sequence ID" value="NZ_JBHUFU010000001.1"/>
</dbReference>
<evidence type="ECO:0000313" key="3">
    <source>
        <dbReference type="EMBL" id="MFD1828244.1"/>
    </source>
</evidence>
<dbReference type="Proteomes" id="UP001597365">
    <property type="component" value="Unassembled WGS sequence"/>
</dbReference>
<comment type="caution">
    <text evidence="3">The sequence shown here is derived from an EMBL/GenBank/DDBJ whole genome shotgun (WGS) entry which is preliminary data.</text>
</comment>
<dbReference type="Gene3D" id="3.40.50.1110">
    <property type="entry name" value="SGNH hydrolase"/>
    <property type="match status" value="1"/>
</dbReference>
<dbReference type="PANTHER" id="PTHR21325">
    <property type="entry name" value="PHOSPHOLIPASE B, PLB1"/>
    <property type="match status" value="1"/>
</dbReference>
<protein>
    <submittedName>
        <fullName evidence="3">SGNH/GDSL hydrolase family protein</fullName>
        <ecNumber evidence="3">3.1.-.-</ecNumber>
    </submittedName>
</protein>
<feature type="region of interest" description="Disordered" evidence="1">
    <location>
        <begin position="45"/>
        <end position="82"/>
    </location>
</feature>
<dbReference type="EC" id="3.1.-.-" evidence="3"/>
<evidence type="ECO:0000256" key="1">
    <source>
        <dbReference type="SAM" id="MobiDB-lite"/>
    </source>
</evidence>
<keyword evidence="4" id="KW-1185">Reference proteome</keyword>
<sequence>MPADPPSGAPRARRTGHRGLLGAACAAAAAVVALVVFAVSCGGPGGGGSGGGDGGGDGAPRPPGASASAPASPTPEWDTSPDSLAALGDSITRAFDACSLLADCPEASWATGTSPEVDSLARRLGVPAGARWNLARSGALMAELPAQARRAAARRPDLVTVLVGANDACRPTVGRMTPVEEFRADFAEALRVLRASSPGTQVFVASLPDLERLWSVGRAHPLAAQVWKLGICPSMLGGASPDASGSAAAERRGKVAERVRAYNAALAEVCARDARCRHDGGAVHAYRFTARELSTWDWFHPGREGQRRLAGIAHRVVASVRPPS</sequence>
<organism evidence="3 4">
    <name type="scientific">Streptomyces desertarenae</name>
    <dbReference type="NCBI Taxonomy" id="2666184"/>
    <lineage>
        <taxon>Bacteria</taxon>
        <taxon>Bacillati</taxon>
        <taxon>Actinomycetota</taxon>
        <taxon>Actinomycetes</taxon>
        <taxon>Kitasatosporales</taxon>
        <taxon>Streptomycetaceae</taxon>
        <taxon>Streptomyces</taxon>
    </lineage>
</organism>
<dbReference type="PANTHER" id="PTHR21325:SF31">
    <property type="entry name" value="GH22081P-RELATED"/>
    <property type="match status" value="1"/>
</dbReference>
<reference evidence="4" key="1">
    <citation type="journal article" date="2019" name="Int. J. Syst. Evol. Microbiol.">
        <title>The Global Catalogue of Microorganisms (GCM) 10K type strain sequencing project: providing services to taxonomists for standard genome sequencing and annotation.</title>
        <authorList>
            <consortium name="The Broad Institute Genomics Platform"/>
            <consortium name="The Broad Institute Genome Sequencing Center for Infectious Disease"/>
            <person name="Wu L."/>
            <person name="Ma J."/>
        </authorList>
    </citation>
    <scope>NUCLEOTIDE SEQUENCE [LARGE SCALE GENOMIC DNA]</scope>
    <source>
        <strain evidence="4">CGMCC 4.7455</strain>
    </source>
</reference>
<evidence type="ECO:0000256" key="2">
    <source>
        <dbReference type="SAM" id="Phobius"/>
    </source>
</evidence>
<dbReference type="InterPro" id="IPR001087">
    <property type="entry name" value="GDSL"/>
</dbReference>
<keyword evidence="2" id="KW-1133">Transmembrane helix</keyword>
<name>A0ABW4PD74_9ACTN</name>
<dbReference type="InterPro" id="IPR036514">
    <property type="entry name" value="SGNH_hydro_sf"/>
</dbReference>
<dbReference type="GO" id="GO:0016787">
    <property type="term" value="F:hydrolase activity"/>
    <property type="evidence" value="ECO:0007669"/>
    <property type="project" value="UniProtKB-KW"/>
</dbReference>
<dbReference type="Pfam" id="PF00657">
    <property type="entry name" value="Lipase_GDSL"/>
    <property type="match status" value="1"/>
</dbReference>
<feature type="transmembrane region" description="Helical" evidence="2">
    <location>
        <begin position="20"/>
        <end position="39"/>
    </location>
</feature>